<accession>C5G0V3</accession>
<dbReference type="VEuPathDB" id="FungiDB:MCYG_08575"/>
<protein>
    <submittedName>
        <fullName evidence="3">Acetylxylan esterase</fullName>
    </submittedName>
</protein>
<evidence type="ECO:0000256" key="1">
    <source>
        <dbReference type="ARBA" id="ARBA00022801"/>
    </source>
</evidence>
<dbReference type="OMA" id="FGDPTHV"/>
<dbReference type="AlphaFoldDB" id="C5G0V3"/>
<dbReference type="Gene3D" id="3.40.50.1820">
    <property type="entry name" value="alpha/beta hydrolase"/>
    <property type="match status" value="1"/>
</dbReference>
<sequence length="307" mass="32375">MQPGLVESKERTWRCGGGDDLSTYFSRAPWSQDVASAQVGALCIMSRRGIFTKGLQPTSSCKSSNIQSAKGNEVTATTMQKWILTASLILPLALCVSGAAVPNNANCKAVHIIVARGTNEEPGEGPQGPIADAIENMLGGTADSAALDYPASIFPTYAKSVATGVTNMKKMITEYATRCPQSKLVLMGFSQGAQVIGDTLCGTDEAFFPSTEPIAPTLGKKVVAAVLMGDPTHVVGAPYNVGTSDHNGWFPRLNDKECSGYDNIRRSYCDDGDVYCDAGTDGKVHSSYFAKYGADAAAFVVSKVKSS</sequence>
<dbReference type="EMBL" id="DS995709">
    <property type="protein sequence ID" value="EEQ35756.1"/>
    <property type="molecule type" value="Genomic_DNA"/>
</dbReference>
<organism evidence="3 4">
    <name type="scientific">Arthroderma otae (strain ATCC MYA-4605 / CBS 113480)</name>
    <name type="common">Microsporum canis</name>
    <dbReference type="NCBI Taxonomy" id="554155"/>
    <lineage>
        <taxon>Eukaryota</taxon>
        <taxon>Fungi</taxon>
        <taxon>Dikarya</taxon>
        <taxon>Ascomycota</taxon>
        <taxon>Pezizomycotina</taxon>
        <taxon>Eurotiomycetes</taxon>
        <taxon>Eurotiomycetidae</taxon>
        <taxon>Onygenales</taxon>
        <taxon>Arthrodermataceae</taxon>
        <taxon>Microsporum</taxon>
    </lineage>
</organism>
<evidence type="ECO:0000313" key="4">
    <source>
        <dbReference type="Proteomes" id="UP000002035"/>
    </source>
</evidence>
<dbReference type="SUPFAM" id="SSF53474">
    <property type="entry name" value="alpha/beta-Hydrolases"/>
    <property type="match status" value="1"/>
</dbReference>
<keyword evidence="1" id="KW-0378">Hydrolase</keyword>
<evidence type="ECO:0000313" key="3">
    <source>
        <dbReference type="EMBL" id="EEQ35756.1"/>
    </source>
</evidence>
<dbReference type="SMART" id="SM01110">
    <property type="entry name" value="Cutinase"/>
    <property type="match status" value="1"/>
</dbReference>
<reference evidence="4" key="1">
    <citation type="journal article" date="2012" name="MBio">
        <title>Comparative genome analysis of Trichophyton rubrum and related dermatophytes reveals candidate genes involved in infection.</title>
        <authorList>
            <person name="Martinez D.A."/>
            <person name="Oliver B.G."/>
            <person name="Graeser Y."/>
            <person name="Goldberg J.M."/>
            <person name="Li W."/>
            <person name="Martinez-Rossi N.M."/>
            <person name="Monod M."/>
            <person name="Shelest E."/>
            <person name="Barton R.C."/>
            <person name="Birch E."/>
            <person name="Brakhage A.A."/>
            <person name="Chen Z."/>
            <person name="Gurr S.J."/>
            <person name="Heiman D."/>
            <person name="Heitman J."/>
            <person name="Kosti I."/>
            <person name="Rossi A."/>
            <person name="Saif S."/>
            <person name="Samalova M."/>
            <person name="Saunders C.W."/>
            <person name="Shea T."/>
            <person name="Summerbell R.C."/>
            <person name="Xu J."/>
            <person name="Young S."/>
            <person name="Zeng Q."/>
            <person name="Birren B.W."/>
            <person name="Cuomo C.A."/>
            <person name="White T.C."/>
        </authorList>
    </citation>
    <scope>NUCLEOTIDE SEQUENCE [LARGE SCALE GENOMIC DNA]</scope>
    <source>
        <strain evidence="4">ATCC MYA-4605 / CBS 113480</strain>
    </source>
</reference>
<evidence type="ECO:0000256" key="2">
    <source>
        <dbReference type="ARBA" id="ARBA00023157"/>
    </source>
</evidence>
<name>C5G0V3_ARTOC</name>
<keyword evidence="2" id="KW-1015">Disulfide bond</keyword>
<gene>
    <name evidence="3" type="ORF">MCYG_08575</name>
</gene>
<keyword evidence="4" id="KW-1185">Reference proteome</keyword>
<proteinExistence type="predicted"/>
<dbReference type="InterPro" id="IPR000675">
    <property type="entry name" value="Cutinase/axe"/>
</dbReference>
<dbReference type="PANTHER" id="PTHR33630:SF9">
    <property type="entry name" value="CUTINASE 4"/>
    <property type="match status" value="1"/>
</dbReference>
<dbReference type="HOGENOM" id="CLU_040058_4_1_1"/>
<dbReference type="PANTHER" id="PTHR33630">
    <property type="entry name" value="CUTINASE RV1984C-RELATED-RELATED"/>
    <property type="match status" value="1"/>
</dbReference>
<dbReference type="Pfam" id="PF01083">
    <property type="entry name" value="Cutinase"/>
    <property type="match status" value="1"/>
</dbReference>
<dbReference type="STRING" id="554155.C5G0V3"/>
<dbReference type="GO" id="GO:0052689">
    <property type="term" value="F:carboxylic ester hydrolase activity"/>
    <property type="evidence" value="ECO:0007669"/>
    <property type="project" value="UniProtKB-ARBA"/>
</dbReference>
<dbReference type="ESTHER" id="artoc-c5g0v3">
    <property type="family name" value="Acetylxylan_esterase"/>
</dbReference>
<dbReference type="GeneID" id="9223959"/>
<dbReference type="Proteomes" id="UP000002035">
    <property type="component" value="Unassembled WGS sequence"/>
</dbReference>
<dbReference type="OrthoDB" id="2586582at2759"/>
<dbReference type="InterPro" id="IPR029058">
    <property type="entry name" value="AB_hydrolase_fold"/>
</dbReference>
<dbReference type="RefSeq" id="XP_002842744.1">
    <property type="nucleotide sequence ID" value="XM_002842698.1"/>
</dbReference>
<dbReference type="eggNOG" id="ENOG502SQ4D">
    <property type="taxonomic scope" value="Eukaryota"/>
</dbReference>